<dbReference type="PANTHER" id="PTHR43877">
    <property type="entry name" value="AMINOALKYLPHOSPHONATE N-ACETYLTRANSFERASE-RELATED-RELATED"/>
    <property type="match status" value="1"/>
</dbReference>
<dbReference type="InterPro" id="IPR016181">
    <property type="entry name" value="Acyl_CoA_acyltransferase"/>
</dbReference>
<sequence length="204" mass="22653">MTSAIVITNVVDSEIEEVASLCLEAREESTIGAQLCSNEIDQLSRQLRVFQQVPGGDIVAAHSRGAMAGFAFYRVLDSDLLRPAPSVFIEALYVPRSARRQGIGRALMAHIADVAAARDAADIFAQQLPGARGTQRFLARLGFAPAGTHRVVNVTALQRELARETNWHRRPSRTIEDLIARRRRSRTASIPIDSREVERRLERQ</sequence>
<dbReference type="CDD" id="cd04301">
    <property type="entry name" value="NAT_SF"/>
    <property type="match status" value="1"/>
</dbReference>
<dbReference type="AlphaFoldDB" id="A0A542ZVQ4"/>
<evidence type="ECO:0000313" key="5">
    <source>
        <dbReference type="Proteomes" id="UP000315389"/>
    </source>
</evidence>
<proteinExistence type="predicted"/>
<protein>
    <submittedName>
        <fullName evidence="4">Acetyltransferase (GNAT) family protein</fullName>
    </submittedName>
</protein>
<dbReference type="Gene3D" id="3.40.630.30">
    <property type="match status" value="1"/>
</dbReference>
<name>A0A542ZVQ4_RARFA</name>
<keyword evidence="2" id="KW-0012">Acyltransferase</keyword>
<gene>
    <name evidence="4" type="ORF">FB461_0913</name>
</gene>
<dbReference type="GO" id="GO:0016747">
    <property type="term" value="F:acyltransferase activity, transferring groups other than amino-acyl groups"/>
    <property type="evidence" value="ECO:0007669"/>
    <property type="project" value="InterPro"/>
</dbReference>
<dbReference type="InterPro" id="IPR050832">
    <property type="entry name" value="Bact_Acetyltransf"/>
</dbReference>
<evidence type="ECO:0000256" key="2">
    <source>
        <dbReference type="ARBA" id="ARBA00023315"/>
    </source>
</evidence>
<accession>A0A542ZVQ4</accession>
<feature type="domain" description="N-acetyltransferase" evidence="3">
    <location>
        <begin position="5"/>
        <end position="164"/>
    </location>
</feature>
<dbReference type="EMBL" id="VFOS01000001">
    <property type="protein sequence ID" value="TQL64411.1"/>
    <property type="molecule type" value="Genomic_DNA"/>
</dbReference>
<comment type="caution">
    <text evidence="4">The sequence shown here is derived from an EMBL/GenBank/DDBJ whole genome shotgun (WGS) entry which is preliminary data.</text>
</comment>
<dbReference type="OrthoDB" id="5192872at2"/>
<dbReference type="Proteomes" id="UP000315389">
    <property type="component" value="Unassembled WGS sequence"/>
</dbReference>
<reference evidence="4 5" key="1">
    <citation type="submission" date="2019-06" db="EMBL/GenBank/DDBJ databases">
        <title>Sequencing the genomes of 1000 actinobacteria strains.</title>
        <authorList>
            <person name="Klenk H.-P."/>
        </authorList>
    </citation>
    <scope>NUCLEOTIDE SEQUENCE [LARGE SCALE GENOMIC DNA]</scope>
    <source>
        <strain evidence="4 5">DSM 4813</strain>
    </source>
</reference>
<dbReference type="RefSeq" id="WP_142119339.1">
    <property type="nucleotide sequence ID" value="NZ_BAAASV010000003.1"/>
</dbReference>
<keyword evidence="1 4" id="KW-0808">Transferase</keyword>
<dbReference type="InterPro" id="IPR000182">
    <property type="entry name" value="GNAT_dom"/>
</dbReference>
<dbReference type="PROSITE" id="PS51186">
    <property type="entry name" value="GNAT"/>
    <property type="match status" value="1"/>
</dbReference>
<evidence type="ECO:0000256" key="1">
    <source>
        <dbReference type="ARBA" id="ARBA00022679"/>
    </source>
</evidence>
<evidence type="ECO:0000259" key="3">
    <source>
        <dbReference type="PROSITE" id="PS51186"/>
    </source>
</evidence>
<dbReference type="Pfam" id="PF00583">
    <property type="entry name" value="Acetyltransf_1"/>
    <property type="match status" value="1"/>
</dbReference>
<organism evidence="4 5">
    <name type="scientific">Rarobacter faecitabidus</name>
    <dbReference type="NCBI Taxonomy" id="13243"/>
    <lineage>
        <taxon>Bacteria</taxon>
        <taxon>Bacillati</taxon>
        <taxon>Actinomycetota</taxon>
        <taxon>Actinomycetes</taxon>
        <taxon>Micrococcales</taxon>
        <taxon>Rarobacteraceae</taxon>
        <taxon>Rarobacter</taxon>
    </lineage>
</organism>
<dbReference type="SUPFAM" id="SSF55729">
    <property type="entry name" value="Acyl-CoA N-acyltransferases (Nat)"/>
    <property type="match status" value="1"/>
</dbReference>
<keyword evidence="5" id="KW-1185">Reference proteome</keyword>
<evidence type="ECO:0000313" key="4">
    <source>
        <dbReference type="EMBL" id="TQL64411.1"/>
    </source>
</evidence>